<keyword evidence="1" id="KW-0732">Signal</keyword>
<dbReference type="EMBL" id="BLXT01003952">
    <property type="protein sequence ID" value="GFO08117.1"/>
    <property type="molecule type" value="Genomic_DNA"/>
</dbReference>
<evidence type="ECO:0000313" key="3">
    <source>
        <dbReference type="Proteomes" id="UP000735302"/>
    </source>
</evidence>
<evidence type="ECO:0008006" key="4">
    <source>
        <dbReference type="Google" id="ProtNLM"/>
    </source>
</evidence>
<comment type="caution">
    <text evidence="2">The sequence shown here is derived from an EMBL/GenBank/DDBJ whole genome shotgun (WGS) entry which is preliminary data.</text>
</comment>
<evidence type="ECO:0000256" key="1">
    <source>
        <dbReference type="SAM" id="SignalP"/>
    </source>
</evidence>
<dbReference type="SUPFAM" id="SSF56436">
    <property type="entry name" value="C-type lectin-like"/>
    <property type="match status" value="1"/>
</dbReference>
<dbReference type="AlphaFoldDB" id="A0AAV4AMB4"/>
<dbReference type="Proteomes" id="UP000735302">
    <property type="component" value="Unassembled WGS sequence"/>
</dbReference>
<organism evidence="2 3">
    <name type="scientific">Plakobranchus ocellatus</name>
    <dbReference type="NCBI Taxonomy" id="259542"/>
    <lineage>
        <taxon>Eukaryota</taxon>
        <taxon>Metazoa</taxon>
        <taxon>Spiralia</taxon>
        <taxon>Lophotrochozoa</taxon>
        <taxon>Mollusca</taxon>
        <taxon>Gastropoda</taxon>
        <taxon>Heterobranchia</taxon>
        <taxon>Euthyneura</taxon>
        <taxon>Panpulmonata</taxon>
        <taxon>Sacoglossa</taxon>
        <taxon>Placobranchoidea</taxon>
        <taxon>Plakobranchidae</taxon>
        <taxon>Plakobranchus</taxon>
    </lineage>
</organism>
<sequence length="69" mass="7902">MYINSCLAFIVSWITTDLVQGAQFKLHHMETATWDSAKAICEERGHVFARVPTDENMAMVQRLRPYTNG</sequence>
<accession>A0AAV4AMB4</accession>
<feature type="signal peptide" evidence="1">
    <location>
        <begin position="1"/>
        <end position="21"/>
    </location>
</feature>
<feature type="chain" id="PRO_5044011077" description="C-type lectin domain-containing protein" evidence="1">
    <location>
        <begin position="22"/>
        <end position="69"/>
    </location>
</feature>
<protein>
    <recommendedName>
        <fullName evidence="4">C-type lectin domain-containing protein</fullName>
    </recommendedName>
</protein>
<evidence type="ECO:0000313" key="2">
    <source>
        <dbReference type="EMBL" id="GFO08117.1"/>
    </source>
</evidence>
<keyword evidence="3" id="KW-1185">Reference proteome</keyword>
<proteinExistence type="predicted"/>
<reference evidence="2 3" key="1">
    <citation type="journal article" date="2021" name="Elife">
        <title>Chloroplast acquisition without the gene transfer in kleptoplastic sea slugs, Plakobranchus ocellatus.</title>
        <authorList>
            <person name="Maeda T."/>
            <person name="Takahashi S."/>
            <person name="Yoshida T."/>
            <person name="Shimamura S."/>
            <person name="Takaki Y."/>
            <person name="Nagai Y."/>
            <person name="Toyoda A."/>
            <person name="Suzuki Y."/>
            <person name="Arimoto A."/>
            <person name="Ishii H."/>
            <person name="Satoh N."/>
            <person name="Nishiyama T."/>
            <person name="Hasebe M."/>
            <person name="Maruyama T."/>
            <person name="Minagawa J."/>
            <person name="Obokata J."/>
            <person name="Shigenobu S."/>
        </authorList>
    </citation>
    <scope>NUCLEOTIDE SEQUENCE [LARGE SCALE GENOMIC DNA]</scope>
</reference>
<dbReference type="InterPro" id="IPR016187">
    <property type="entry name" value="CTDL_fold"/>
</dbReference>
<name>A0AAV4AMB4_9GAST</name>
<gene>
    <name evidence="2" type="ORF">PoB_003462200</name>
</gene>